<feature type="signal peptide" evidence="2">
    <location>
        <begin position="1"/>
        <end position="34"/>
    </location>
</feature>
<comment type="caution">
    <text evidence="3">The sequence shown here is derived from an EMBL/GenBank/DDBJ whole genome shotgun (WGS) entry which is preliminary data.</text>
</comment>
<gene>
    <name evidence="3" type="ORF">PCOR1329_LOCUS31811</name>
</gene>
<dbReference type="Proteomes" id="UP001189429">
    <property type="component" value="Unassembled WGS sequence"/>
</dbReference>
<organism evidence="3 4">
    <name type="scientific">Prorocentrum cordatum</name>
    <dbReference type="NCBI Taxonomy" id="2364126"/>
    <lineage>
        <taxon>Eukaryota</taxon>
        <taxon>Sar</taxon>
        <taxon>Alveolata</taxon>
        <taxon>Dinophyceae</taxon>
        <taxon>Prorocentrales</taxon>
        <taxon>Prorocentraceae</taxon>
        <taxon>Prorocentrum</taxon>
    </lineage>
</organism>
<keyword evidence="1" id="KW-0812">Transmembrane</keyword>
<feature type="transmembrane region" description="Helical" evidence="1">
    <location>
        <begin position="97"/>
        <end position="116"/>
    </location>
</feature>
<evidence type="ECO:0000256" key="1">
    <source>
        <dbReference type="SAM" id="Phobius"/>
    </source>
</evidence>
<name>A0ABN9SR22_9DINO</name>
<evidence type="ECO:0000256" key="2">
    <source>
        <dbReference type="SAM" id="SignalP"/>
    </source>
</evidence>
<keyword evidence="1" id="KW-0472">Membrane</keyword>
<dbReference type="InterPro" id="IPR013083">
    <property type="entry name" value="Znf_RING/FYVE/PHD"/>
</dbReference>
<keyword evidence="4" id="KW-1185">Reference proteome</keyword>
<evidence type="ECO:0000313" key="4">
    <source>
        <dbReference type="Proteomes" id="UP001189429"/>
    </source>
</evidence>
<evidence type="ECO:0000313" key="3">
    <source>
        <dbReference type="EMBL" id="CAK0834371.1"/>
    </source>
</evidence>
<feature type="chain" id="PRO_5047278123" evidence="2">
    <location>
        <begin position="35"/>
        <end position="246"/>
    </location>
</feature>
<sequence>MARRWLLPGALASCVALWCLQWPWDAAWVLPSSAARTEGALQSIPPVQLRKPSVFEYQCKVILASRTGYPLPLMIGFNLYGNIMLRKETPGDRRYPHWIFAWPVGLLVYTYPASAFSEMVFQMVSPRILGNNQAIMVFSFWFLVIQYCDPFYRFCKRPGVFSILTTWWLADATRVSLLTLGIWLQVHGFQESPIYKEVAEVQQGADGAADDAEARQRILCRWCAQKVSDCPVCRQTLVDVIRTYKA</sequence>
<dbReference type="EMBL" id="CAUYUJ010012658">
    <property type="protein sequence ID" value="CAK0834371.1"/>
    <property type="molecule type" value="Genomic_DNA"/>
</dbReference>
<proteinExistence type="predicted"/>
<keyword evidence="2" id="KW-0732">Signal</keyword>
<feature type="transmembrane region" description="Helical" evidence="1">
    <location>
        <begin position="128"/>
        <end position="148"/>
    </location>
</feature>
<dbReference type="Gene3D" id="3.30.40.10">
    <property type="entry name" value="Zinc/RING finger domain, C3HC4 (zinc finger)"/>
    <property type="match status" value="1"/>
</dbReference>
<keyword evidence="1" id="KW-1133">Transmembrane helix</keyword>
<reference evidence="3" key="1">
    <citation type="submission" date="2023-10" db="EMBL/GenBank/DDBJ databases">
        <authorList>
            <person name="Chen Y."/>
            <person name="Shah S."/>
            <person name="Dougan E. K."/>
            <person name="Thang M."/>
            <person name="Chan C."/>
        </authorList>
    </citation>
    <scope>NUCLEOTIDE SEQUENCE [LARGE SCALE GENOMIC DNA]</scope>
</reference>
<protein>
    <submittedName>
        <fullName evidence="3">Uncharacterized protein</fullName>
    </submittedName>
</protein>
<accession>A0ABN9SR22</accession>